<keyword evidence="2" id="KW-1185">Reference proteome</keyword>
<dbReference type="Proteomes" id="UP000029121">
    <property type="component" value="Unassembled WGS sequence"/>
</dbReference>
<sequence length="35" mass="3976">DCYGEIYRCGQIKKNGKLLTLYLNEAYGSGFQSKN</sequence>
<dbReference type="EMBL" id="KB870810">
    <property type="protein sequence ID" value="EOA19767.1"/>
    <property type="molecule type" value="Genomic_DNA"/>
</dbReference>
<dbReference type="AlphaFoldDB" id="R0FCE9"/>
<evidence type="ECO:0000313" key="1">
    <source>
        <dbReference type="EMBL" id="EOA19767.1"/>
    </source>
</evidence>
<evidence type="ECO:0000313" key="2">
    <source>
        <dbReference type="Proteomes" id="UP000029121"/>
    </source>
</evidence>
<accession>R0FCE9</accession>
<gene>
    <name evidence="1" type="ORF">CARUB_v100036781mg</name>
</gene>
<proteinExistence type="predicted"/>
<feature type="non-terminal residue" evidence="1">
    <location>
        <position position="1"/>
    </location>
</feature>
<name>R0FCE9_9BRAS</name>
<organism evidence="1 2">
    <name type="scientific">Capsella rubella</name>
    <dbReference type="NCBI Taxonomy" id="81985"/>
    <lineage>
        <taxon>Eukaryota</taxon>
        <taxon>Viridiplantae</taxon>
        <taxon>Streptophyta</taxon>
        <taxon>Embryophyta</taxon>
        <taxon>Tracheophyta</taxon>
        <taxon>Spermatophyta</taxon>
        <taxon>Magnoliopsida</taxon>
        <taxon>eudicotyledons</taxon>
        <taxon>Gunneridae</taxon>
        <taxon>Pentapetalae</taxon>
        <taxon>rosids</taxon>
        <taxon>malvids</taxon>
        <taxon>Brassicales</taxon>
        <taxon>Brassicaceae</taxon>
        <taxon>Camelineae</taxon>
        <taxon>Capsella</taxon>
    </lineage>
</organism>
<reference evidence="2" key="1">
    <citation type="journal article" date="2013" name="Nat. Genet.">
        <title>The Capsella rubella genome and the genomic consequences of rapid mating system evolution.</title>
        <authorList>
            <person name="Slotte T."/>
            <person name="Hazzouri K.M."/>
            <person name="Agren J.A."/>
            <person name="Koenig D."/>
            <person name="Maumus F."/>
            <person name="Guo Y.L."/>
            <person name="Steige K."/>
            <person name="Platts A.E."/>
            <person name="Escobar J.S."/>
            <person name="Newman L.K."/>
            <person name="Wang W."/>
            <person name="Mandakova T."/>
            <person name="Vello E."/>
            <person name="Smith L.M."/>
            <person name="Henz S.R."/>
            <person name="Steffen J."/>
            <person name="Takuno S."/>
            <person name="Brandvain Y."/>
            <person name="Coop G."/>
            <person name="Andolfatto P."/>
            <person name="Hu T.T."/>
            <person name="Blanchette M."/>
            <person name="Clark R.M."/>
            <person name="Quesneville H."/>
            <person name="Nordborg M."/>
            <person name="Gaut B.S."/>
            <person name="Lysak M.A."/>
            <person name="Jenkins J."/>
            <person name="Grimwood J."/>
            <person name="Chapman J."/>
            <person name="Prochnik S."/>
            <person name="Shu S."/>
            <person name="Rokhsar D."/>
            <person name="Schmutz J."/>
            <person name="Weigel D."/>
            <person name="Wright S.I."/>
        </authorList>
    </citation>
    <scope>NUCLEOTIDE SEQUENCE [LARGE SCALE GENOMIC DNA]</scope>
    <source>
        <strain evidence="2">cv. Monte Gargano</strain>
    </source>
</reference>
<protein>
    <submittedName>
        <fullName evidence="1">Uncharacterized protein</fullName>
    </submittedName>
</protein>